<dbReference type="Pfam" id="PF00270">
    <property type="entry name" value="DEAD"/>
    <property type="match status" value="1"/>
</dbReference>
<dbReference type="SMART" id="SM00487">
    <property type="entry name" value="DEXDc"/>
    <property type="match status" value="1"/>
</dbReference>
<evidence type="ECO:0000256" key="5">
    <source>
        <dbReference type="ARBA" id="ARBA00022840"/>
    </source>
</evidence>
<keyword evidence="3 11" id="KW-0378">Hydrolase</keyword>
<keyword evidence="4 11" id="KW-0347">Helicase</keyword>
<name>A0ABN8K3S4_9HYPH</name>
<dbReference type="GO" id="GO:0016787">
    <property type="term" value="F:hydrolase activity"/>
    <property type="evidence" value="ECO:0007669"/>
    <property type="project" value="UniProtKB-KW"/>
</dbReference>
<evidence type="ECO:0000256" key="1">
    <source>
        <dbReference type="ARBA" id="ARBA00022741"/>
    </source>
</evidence>
<dbReference type="NCBIfam" id="NF008168">
    <property type="entry name" value="PRK10917.2-2"/>
    <property type="match status" value="1"/>
</dbReference>
<dbReference type="SUPFAM" id="SSF52540">
    <property type="entry name" value="P-loop containing nucleoside triphosphate hydrolases"/>
    <property type="match status" value="2"/>
</dbReference>
<dbReference type="InterPro" id="IPR012340">
    <property type="entry name" value="NA-bd_OB-fold"/>
</dbReference>
<keyword evidence="2" id="KW-0227">DNA damage</keyword>
<organism evidence="11 12">
    <name type="scientific">Mesorhizobium escarrei</name>
    <dbReference type="NCBI Taxonomy" id="666018"/>
    <lineage>
        <taxon>Bacteria</taxon>
        <taxon>Pseudomonadati</taxon>
        <taxon>Pseudomonadota</taxon>
        <taxon>Alphaproteobacteria</taxon>
        <taxon>Hyphomicrobiales</taxon>
        <taxon>Phyllobacteriaceae</taxon>
        <taxon>Mesorhizobium</taxon>
    </lineage>
</organism>
<dbReference type="PANTHER" id="PTHR47964:SF1">
    <property type="entry name" value="ATP-DEPENDENT DNA HELICASE HOMOLOG RECG, CHLOROPLASTIC"/>
    <property type="match status" value="1"/>
</dbReference>
<gene>
    <name evidence="11" type="primary">recG</name>
    <name evidence="11" type="ORF">MES5069_440208</name>
</gene>
<keyword evidence="6" id="KW-0238">DNA-binding</keyword>
<sequence>MAASAPCLFSVVGDWRKWKHSPIFPLVGEMSGRTEGGAKELGPNKVPVGAAQMRPSLLDPLFVPITSLAGVGPKVGPLIEKVVPADLGDRAARAGDLLFVLPHSVIDRRNRPGIAGSAEGAIVTLEVRIDRHQPPPRGNRSVPYRVYAHDDTGEIALTFFHAHAAYLEKAMPEGERVVVSGRMEWFNGRPTMVHPDHIALASEAENLPLVEPVYPLTAGLSGKVLRRAIGQALARLPVLPEWQEDEFLRRRTFPAFGDALARIHNPADPIDVSVDGAAWRRLAYDEFLAGQVSLALVRARVRRLSGRPLVGDGRFVEKLRAALPYLLTNSQEMALAEINADLGDPERMLRLLQGDVGSGKTVVALLAMARAVEAGGQAALMAPTEILARQHLATIAPLAEQAGLRIAILTGREKGRERTETLAGLAKGGIDIVVGTHALFQQTVTFHDLVLAVIDEQHRFGVHQRLAITAKGDAPDMLVMTATPIPRTLVLTAFGDMDVSKLTEKPAGRQPIRTVTLPLERLDELVGRMRDAVADGQKIYWICPLVEESEEIKLMSAEDRFASLKPLFGDRIGLVHGRMKGTEKDEAMRAFKAGETRILIATTVIEVGVDVPDATIMVIEHAERFGLAQLHQLRGRVGRGEKPSSCVLLYKNPLGETATRRLSVMRETEDGFRIAEEDLKLRGEGELLGTRQSGTPGFQVARIEAHADLLEAARDDARLILSRDPELQSERGAALRMLLYLFGRDEAVRLLRAG</sequence>
<evidence type="ECO:0000259" key="10">
    <source>
        <dbReference type="PROSITE" id="PS51194"/>
    </source>
</evidence>
<keyword evidence="12" id="KW-1185">Reference proteome</keyword>
<feature type="domain" description="Helicase ATP-binding" evidence="9">
    <location>
        <begin position="341"/>
        <end position="502"/>
    </location>
</feature>
<dbReference type="Proteomes" id="UP001153050">
    <property type="component" value="Unassembled WGS sequence"/>
</dbReference>
<keyword evidence="1" id="KW-0547">Nucleotide-binding</keyword>
<dbReference type="PROSITE" id="PS51194">
    <property type="entry name" value="HELICASE_CTER"/>
    <property type="match status" value="1"/>
</dbReference>
<dbReference type="Pfam" id="PF17191">
    <property type="entry name" value="RecG_wedge"/>
    <property type="match status" value="1"/>
</dbReference>
<keyword evidence="7" id="KW-0234">DNA repair</keyword>
<evidence type="ECO:0000256" key="4">
    <source>
        <dbReference type="ARBA" id="ARBA00022806"/>
    </source>
</evidence>
<dbReference type="Pfam" id="PF00271">
    <property type="entry name" value="Helicase_C"/>
    <property type="match status" value="1"/>
</dbReference>
<dbReference type="GO" id="GO:0003678">
    <property type="term" value="F:DNA helicase activity"/>
    <property type="evidence" value="ECO:0007669"/>
    <property type="project" value="UniProtKB-EC"/>
</dbReference>
<feature type="domain" description="Helicase C-terminal" evidence="10">
    <location>
        <begin position="521"/>
        <end position="680"/>
    </location>
</feature>
<dbReference type="InterPro" id="IPR001650">
    <property type="entry name" value="Helicase_C-like"/>
</dbReference>
<accession>A0ABN8K3S4</accession>
<protein>
    <recommendedName>
        <fullName evidence="8">Probable DNA 3'-5' helicase RecG</fullName>
    </recommendedName>
</protein>
<dbReference type="InterPro" id="IPR047112">
    <property type="entry name" value="RecG/Mfd"/>
</dbReference>
<dbReference type="InterPro" id="IPR045562">
    <property type="entry name" value="RecG_dom3_C"/>
</dbReference>
<dbReference type="PANTHER" id="PTHR47964">
    <property type="entry name" value="ATP-DEPENDENT DNA HELICASE HOMOLOG RECG, CHLOROPLASTIC"/>
    <property type="match status" value="1"/>
</dbReference>
<dbReference type="PROSITE" id="PS51192">
    <property type="entry name" value="HELICASE_ATP_BIND_1"/>
    <property type="match status" value="1"/>
</dbReference>
<dbReference type="SMART" id="SM00490">
    <property type="entry name" value="HELICc"/>
    <property type="match status" value="1"/>
</dbReference>
<dbReference type="NCBIfam" id="NF008164">
    <property type="entry name" value="PRK10917.1-2"/>
    <property type="match status" value="1"/>
</dbReference>
<comment type="caution">
    <text evidence="11">The sequence shown here is derived from an EMBL/GenBank/DDBJ whole genome shotgun (WGS) entry which is preliminary data.</text>
</comment>
<evidence type="ECO:0000256" key="6">
    <source>
        <dbReference type="ARBA" id="ARBA00023125"/>
    </source>
</evidence>
<dbReference type="Gene3D" id="3.40.50.300">
    <property type="entry name" value="P-loop containing nucleotide triphosphate hydrolases"/>
    <property type="match status" value="2"/>
</dbReference>
<evidence type="ECO:0000313" key="11">
    <source>
        <dbReference type="EMBL" id="CAH2404919.1"/>
    </source>
</evidence>
<dbReference type="InterPro" id="IPR027417">
    <property type="entry name" value="P-loop_NTPase"/>
</dbReference>
<dbReference type="InterPro" id="IPR011545">
    <property type="entry name" value="DEAD/DEAH_box_helicase_dom"/>
</dbReference>
<evidence type="ECO:0000256" key="2">
    <source>
        <dbReference type="ARBA" id="ARBA00022763"/>
    </source>
</evidence>
<dbReference type="SUPFAM" id="SSF50249">
    <property type="entry name" value="Nucleic acid-binding proteins"/>
    <property type="match status" value="1"/>
</dbReference>
<evidence type="ECO:0000259" key="9">
    <source>
        <dbReference type="PROSITE" id="PS51192"/>
    </source>
</evidence>
<proteinExistence type="predicted"/>
<dbReference type="EMBL" id="CAKXZT010000140">
    <property type="protein sequence ID" value="CAH2404919.1"/>
    <property type="molecule type" value="Genomic_DNA"/>
</dbReference>
<dbReference type="InterPro" id="IPR014001">
    <property type="entry name" value="Helicase_ATP-bd"/>
</dbReference>
<dbReference type="CDD" id="cd17992">
    <property type="entry name" value="DEXHc_RecG"/>
    <property type="match status" value="1"/>
</dbReference>
<keyword evidence="5" id="KW-0067">ATP-binding</keyword>
<dbReference type="CDD" id="cd04488">
    <property type="entry name" value="RecG_wedge_OBF"/>
    <property type="match status" value="1"/>
</dbReference>
<dbReference type="Gene3D" id="2.40.50.140">
    <property type="entry name" value="Nucleic acid-binding proteins"/>
    <property type="match status" value="1"/>
</dbReference>
<dbReference type="InterPro" id="IPR033454">
    <property type="entry name" value="RecG_wedge"/>
</dbReference>
<evidence type="ECO:0000256" key="8">
    <source>
        <dbReference type="ARBA" id="ARBA00049819"/>
    </source>
</evidence>
<evidence type="ECO:0000256" key="7">
    <source>
        <dbReference type="ARBA" id="ARBA00023204"/>
    </source>
</evidence>
<evidence type="ECO:0000313" key="12">
    <source>
        <dbReference type="Proteomes" id="UP001153050"/>
    </source>
</evidence>
<reference evidence="11 12" key="1">
    <citation type="submission" date="2022-03" db="EMBL/GenBank/DDBJ databases">
        <authorList>
            <person name="Brunel B."/>
        </authorList>
    </citation>
    <scope>NUCLEOTIDE SEQUENCE [LARGE SCALE GENOMIC DNA]</scope>
    <source>
        <strain evidence="11">STM5069sample</strain>
    </source>
</reference>
<dbReference type="Pfam" id="PF19833">
    <property type="entry name" value="RecG_dom3_C"/>
    <property type="match status" value="1"/>
</dbReference>
<evidence type="ECO:0000256" key="3">
    <source>
        <dbReference type="ARBA" id="ARBA00022801"/>
    </source>
</evidence>